<evidence type="ECO:0000313" key="4">
    <source>
        <dbReference type="Proteomes" id="UP001242995"/>
    </source>
</evidence>
<proteinExistence type="predicted"/>
<name>A0AAW8DAM0_9MICC</name>
<protein>
    <recommendedName>
        <fullName evidence="5">DUF4316 domain-containing protein</fullName>
    </recommendedName>
</protein>
<gene>
    <name evidence="1" type="ORF">J2S90_001730</name>
    <name evidence="2" type="ORF">J2S93_002223</name>
</gene>
<dbReference type="Proteomes" id="UP001242995">
    <property type="component" value="Unassembled WGS sequence"/>
</dbReference>
<keyword evidence="3" id="KW-1185">Reference proteome</keyword>
<reference evidence="1 3" key="1">
    <citation type="submission" date="2023-07" db="EMBL/GenBank/DDBJ databases">
        <title>Sorghum-associated microbial communities from plants grown in Nebraska, USA.</title>
        <authorList>
            <person name="Schachtman D."/>
        </authorList>
    </citation>
    <scope>NUCLEOTIDE SEQUENCE</scope>
    <source>
        <strain evidence="1">DS1006</strain>
        <strain evidence="2 3">DS1016</strain>
    </source>
</reference>
<evidence type="ECO:0000313" key="2">
    <source>
        <dbReference type="EMBL" id="MDQ0180796.1"/>
    </source>
</evidence>
<dbReference type="EMBL" id="JAUSRG010000003">
    <property type="protein sequence ID" value="MDP9904775.1"/>
    <property type="molecule type" value="Genomic_DNA"/>
</dbReference>
<comment type="caution">
    <text evidence="1">The sequence shown here is derived from an EMBL/GenBank/DDBJ whole genome shotgun (WGS) entry which is preliminary data.</text>
</comment>
<dbReference type="RefSeq" id="WP_306960684.1">
    <property type="nucleotide sequence ID" value="NZ_JAUSRG010000003.1"/>
</dbReference>
<accession>A0AAW8DAM0</accession>
<evidence type="ECO:0008006" key="5">
    <source>
        <dbReference type="Google" id="ProtNLM"/>
    </source>
</evidence>
<evidence type="ECO:0000313" key="3">
    <source>
        <dbReference type="Proteomes" id="UP001230951"/>
    </source>
</evidence>
<sequence>MTDVWAHRVLRERGVETARVENEQADIFVFIETMELAHHGPEQNFRPYLHLNGELRGVRPHQRLPYGVDAVTFPTGGGETVDVFYEFDDKQLALLAKRGYFSPGFTVPEQVVGIEWELPATMDAIVLAPAGEPAGSTESAPDVPVVFVKVHDLGSLDVDIESSGYDLAEYFADFSTDGAPQVKPRVIEGQSLRHRSGEMATLFDDADFEHAQEGTLVSSSEQGEPEAQDDMGARLQAVAAELAAEEEQFRLERAAQEGTPENIYRERVASALQTVDEPVSEAHESEELFFDDGVALNDAPSARPTYDELKRKVEHRAADLEHADTELEHQR</sequence>
<dbReference type="EMBL" id="JAUSTF010000004">
    <property type="protein sequence ID" value="MDQ0180796.1"/>
    <property type="molecule type" value="Genomic_DNA"/>
</dbReference>
<evidence type="ECO:0000313" key="1">
    <source>
        <dbReference type="EMBL" id="MDP9904775.1"/>
    </source>
</evidence>
<organism evidence="1 4">
    <name type="scientific">Arthrobacter bambusae</name>
    <dbReference type="NCBI Taxonomy" id="1338426"/>
    <lineage>
        <taxon>Bacteria</taxon>
        <taxon>Bacillati</taxon>
        <taxon>Actinomycetota</taxon>
        <taxon>Actinomycetes</taxon>
        <taxon>Micrococcales</taxon>
        <taxon>Micrococcaceae</taxon>
        <taxon>Arthrobacter</taxon>
    </lineage>
</organism>
<dbReference type="Proteomes" id="UP001230951">
    <property type="component" value="Unassembled WGS sequence"/>
</dbReference>
<dbReference type="AlphaFoldDB" id="A0AAW8DAM0"/>